<dbReference type="EMBL" id="JAAAML010000003">
    <property type="protein sequence ID" value="MCO6410045.1"/>
    <property type="molecule type" value="Genomic_DNA"/>
</dbReference>
<evidence type="ECO:0000259" key="3">
    <source>
        <dbReference type="Pfam" id="PF03981"/>
    </source>
</evidence>
<name>A0ABT1CWX0_9HYPH</name>
<dbReference type="RefSeq" id="WP_252916766.1">
    <property type="nucleotide sequence ID" value="NZ_JAAAML010000003.1"/>
</dbReference>
<comment type="caution">
    <text evidence="4">The sequence shown here is derived from an EMBL/GenBank/DDBJ whole genome shotgun (WGS) entry which is preliminary data.</text>
</comment>
<sequence length="182" mass="20298">MIWNLFKRKKSNQALVERQYAEITRAARVPAFYESMGVPDTVLGRFEMISIHLILYLRRTGKAGEPSRALAQDIVDAFFEDVDHSIRELGIGDMGVPKRMKKLARMFYGRVQSYGQAVDAGDRQALIDALKRNLHPESGDAAPPMQALADWMIATASTVEEVPDETLAAGRLTFNASDREVA</sequence>
<evidence type="ECO:0000256" key="2">
    <source>
        <dbReference type="ARBA" id="ARBA00006436"/>
    </source>
</evidence>
<comment type="similarity">
    <text evidence="2">Belongs to the UPF0174 family.</text>
</comment>
<dbReference type="PIRSF" id="PIRSF032079">
    <property type="entry name" value="UCP032079"/>
    <property type="match status" value="1"/>
</dbReference>
<dbReference type="InterPro" id="IPR014569">
    <property type="entry name" value="Ubq_cyt-c_CBP3-rel"/>
</dbReference>
<dbReference type="InterPro" id="IPR007129">
    <property type="entry name" value="Ubiqinol_cyt_c_chaperone_CPB3"/>
</dbReference>
<dbReference type="InterPro" id="IPR021150">
    <property type="entry name" value="Ubiq_cyt_c_chap"/>
</dbReference>
<dbReference type="Proteomes" id="UP001320715">
    <property type="component" value="Unassembled WGS sequence"/>
</dbReference>
<evidence type="ECO:0000313" key="4">
    <source>
        <dbReference type="EMBL" id="MCO6410045.1"/>
    </source>
</evidence>
<protein>
    <submittedName>
        <fullName evidence="4">Ubiquinol-cytochrome C chaperone</fullName>
    </submittedName>
</protein>
<proteinExistence type="inferred from homology"/>
<feature type="domain" description="Ubiquinol-cytochrome c chaperone" evidence="3">
    <location>
        <begin position="35"/>
        <end position="174"/>
    </location>
</feature>
<dbReference type="Pfam" id="PF03981">
    <property type="entry name" value="Ubiq_cyt_C_chap"/>
    <property type="match status" value="1"/>
</dbReference>
<evidence type="ECO:0000256" key="1">
    <source>
        <dbReference type="ARBA" id="ARBA00006407"/>
    </source>
</evidence>
<comment type="similarity">
    <text evidence="1">Belongs to the CBP3 family.</text>
</comment>
<evidence type="ECO:0000313" key="5">
    <source>
        <dbReference type="Proteomes" id="UP001320715"/>
    </source>
</evidence>
<reference evidence="4 5" key="1">
    <citation type="submission" date="2020-01" db="EMBL/GenBank/DDBJ databases">
        <title>Genomes of bacteria type strains.</title>
        <authorList>
            <person name="Chen J."/>
            <person name="Zhu S."/>
            <person name="Yang J."/>
        </authorList>
    </citation>
    <scope>NUCLEOTIDE SEQUENCE [LARGE SCALE GENOMIC DNA]</scope>
    <source>
        <strain evidence="4 5">DSM 16655</strain>
    </source>
</reference>
<dbReference type="PANTHER" id="PTHR12184:SF1">
    <property type="entry name" value="UBIQUINOL-CYTOCHROME-C REDUCTASE COMPLEX ASSEMBLY FACTOR 1"/>
    <property type="match status" value="1"/>
</dbReference>
<dbReference type="PANTHER" id="PTHR12184">
    <property type="entry name" value="UBIQUINOL-CYTOCHROME C REDUCTASE COMPLEX ASSEMBLY FACTOR 1 FAMILY MEMBER"/>
    <property type="match status" value="1"/>
</dbReference>
<accession>A0ABT1CWX0</accession>
<organism evidence="4 5">
    <name type="scientific">Hoeflea alexandrii</name>
    <dbReference type="NCBI Taxonomy" id="288436"/>
    <lineage>
        <taxon>Bacteria</taxon>
        <taxon>Pseudomonadati</taxon>
        <taxon>Pseudomonadota</taxon>
        <taxon>Alphaproteobacteria</taxon>
        <taxon>Hyphomicrobiales</taxon>
        <taxon>Rhizobiaceae</taxon>
        <taxon>Hoeflea</taxon>
    </lineage>
</organism>
<gene>
    <name evidence="4" type="ORF">GTW23_17815</name>
</gene>
<keyword evidence="5" id="KW-1185">Reference proteome</keyword>